<accession>A0A225WIA7</accession>
<organism evidence="1 2">
    <name type="scientific">Phytophthora megakarya</name>
    <dbReference type="NCBI Taxonomy" id="4795"/>
    <lineage>
        <taxon>Eukaryota</taxon>
        <taxon>Sar</taxon>
        <taxon>Stramenopiles</taxon>
        <taxon>Oomycota</taxon>
        <taxon>Peronosporomycetes</taxon>
        <taxon>Peronosporales</taxon>
        <taxon>Peronosporaceae</taxon>
        <taxon>Phytophthora</taxon>
    </lineage>
</organism>
<dbReference type="Proteomes" id="UP000198211">
    <property type="component" value="Unassembled WGS sequence"/>
</dbReference>
<dbReference type="EMBL" id="NBNE01000750">
    <property type="protein sequence ID" value="OWZ17453.1"/>
    <property type="molecule type" value="Genomic_DNA"/>
</dbReference>
<reference evidence="2" key="1">
    <citation type="submission" date="2017-03" db="EMBL/GenBank/DDBJ databases">
        <title>Phytopthora megakarya and P. palmivora, two closely related causual agents of cacao black pod achieved similar genome size and gene model numbers by different mechanisms.</title>
        <authorList>
            <person name="Ali S."/>
            <person name="Shao J."/>
            <person name="Larry D.J."/>
            <person name="Kronmiller B."/>
            <person name="Shen D."/>
            <person name="Strem M.D."/>
            <person name="Melnick R.L."/>
            <person name="Guiltinan M.J."/>
            <person name="Tyler B.M."/>
            <person name="Meinhardt L.W."/>
            <person name="Bailey B.A."/>
        </authorList>
    </citation>
    <scope>NUCLEOTIDE SEQUENCE [LARGE SCALE GENOMIC DNA]</scope>
    <source>
        <strain evidence="2">zdho120</strain>
    </source>
</reference>
<evidence type="ECO:0000313" key="1">
    <source>
        <dbReference type="EMBL" id="OWZ17453.1"/>
    </source>
</evidence>
<keyword evidence="2" id="KW-1185">Reference proteome</keyword>
<evidence type="ECO:0000313" key="2">
    <source>
        <dbReference type="Proteomes" id="UP000198211"/>
    </source>
</evidence>
<dbReference type="OrthoDB" id="126349at2759"/>
<name>A0A225WIA7_9STRA</name>
<dbReference type="AlphaFoldDB" id="A0A225WIA7"/>
<sequence>MAAAASATSSTRRYCDDSRCEWMQYEKDIIGSKLRMLTRSSKPRATRYVKKAPLQLYYYKKHGRLFKAAARINATLCIEKELLRHCQVYDTSVICDISLLTWKRQLIQLSYTHE</sequence>
<comment type="caution">
    <text evidence="1">The sequence shown here is derived from an EMBL/GenBank/DDBJ whole genome shotgun (WGS) entry which is preliminary data.</text>
</comment>
<gene>
    <name evidence="1" type="ORF">PHMEG_0008593</name>
</gene>
<proteinExistence type="predicted"/>
<protein>
    <submittedName>
        <fullName evidence="1">Uncharacterized protein</fullName>
    </submittedName>
</protein>